<dbReference type="GO" id="GO:0006935">
    <property type="term" value="P:chemotaxis"/>
    <property type="evidence" value="ECO:0007669"/>
    <property type="project" value="UniProtKB-ARBA"/>
</dbReference>
<sequence>MSIFQHFSIMKFLTFLTDALDRPTCDLGDLNQAVPKPLKKFYDKVQSSQAQRREQQIEIAQLQQKVERLTDSLREHAEIIQGDSRFVLIEQAISEGLWDMEVAGSGPFNSSNTGWFSNQFRKLLGYRDEQEFPNQLGSWTNRLHLEDSQRVLNVLSRHLNDHTARRPFDLEYRLATKSGEYRWYRTRGAVLRDERGTPLRMAGSLRDIHDQVLKDREMDKMLTRFELAREMLNDGLWDMEVIAGDPLNPQNPFWWSPQYRRLLGFETVDEFPDVFESVSSRIHPDDLACMGAFESHLKDSTGRTPFDETFRIKCKSGEYKWFRARGQTRRDPEGKALRVVGALTDIQASREQAELLKAQEVHHEQVKDNLSKLTNIVDSIQGIASQTNLLALNAAIEAARAGDAGRGFAVVADEVRKLASRTSEATRKAADMLSNAPP</sequence>
<keyword evidence="11" id="KW-1185">Reference proteome</keyword>
<dbReference type="Pfam" id="PF08447">
    <property type="entry name" value="PAS_3"/>
    <property type="match status" value="2"/>
</dbReference>
<evidence type="ECO:0000256" key="1">
    <source>
        <dbReference type="ARBA" id="ARBA00004370"/>
    </source>
</evidence>
<dbReference type="RefSeq" id="WP_151133736.1">
    <property type="nucleotide sequence ID" value="NZ_CP043311.1"/>
</dbReference>
<evidence type="ECO:0000259" key="9">
    <source>
        <dbReference type="PROSITE" id="PS50113"/>
    </source>
</evidence>
<dbReference type="InterPro" id="IPR035965">
    <property type="entry name" value="PAS-like_dom_sf"/>
</dbReference>
<comment type="subcellular location">
    <subcellularLocation>
        <location evidence="1">Membrane</location>
    </subcellularLocation>
</comment>
<evidence type="ECO:0000313" key="11">
    <source>
        <dbReference type="Proteomes" id="UP000327179"/>
    </source>
</evidence>
<dbReference type="Gene3D" id="1.10.287.950">
    <property type="entry name" value="Methyl-accepting chemotaxis protein"/>
    <property type="match status" value="1"/>
</dbReference>
<gene>
    <name evidence="10" type="ORF">FXN65_13800</name>
</gene>
<dbReference type="PROSITE" id="PS50113">
    <property type="entry name" value="PAC"/>
    <property type="match status" value="2"/>
</dbReference>
<dbReference type="InterPro" id="IPR001610">
    <property type="entry name" value="PAC"/>
</dbReference>
<name>A0A5J6QKP2_9GAMM</name>
<dbReference type="InterPro" id="IPR000700">
    <property type="entry name" value="PAS-assoc_C"/>
</dbReference>
<accession>A0A5J6QKP2</accession>
<dbReference type="InterPro" id="IPR013655">
    <property type="entry name" value="PAS_fold_3"/>
</dbReference>
<evidence type="ECO:0000256" key="4">
    <source>
        <dbReference type="ARBA" id="ARBA00023136"/>
    </source>
</evidence>
<dbReference type="KEGG" id="plal:FXN65_13800"/>
<dbReference type="SMART" id="SM00086">
    <property type="entry name" value="PAC"/>
    <property type="match status" value="2"/>
</dbReference>
<keyword evidence="2" id="KW-0812">Transmembrane</keyword>
<dbReference type="GO" id="GO:0016020">
    <property type="term" value="C:membrane"/>
    <property type="evidence" value="ECO:0007669"/>
    <property type="project" value="UniProtKB-SubCell"/>
</dbReference>
<dbReference type="EMBL" id="CP043311">
    <property type="protein sequence ID" value="QEY63084.1"/>
    <property type="molecule type" value="Genomic_DNA"/>
</dbReference>
<feature type="domain" description="Methyl-accepting transducer" evidence="8">
    <location>
        <begin position="364"/>
        <end position="438"/>
    </location>
</feature>
<evidence type="ECO:0000259" key="8">
    <source>
        <dbReference type="PROSITE" id="PS50111"/>
    </source>
</evidence>
<dbReference type="Gene3D" id="3.30.450.20">
    <property type="entry name" value="PAS domain"/>
    <property type="match status" value="2"/>
</dbReference>
<keyword evidence="4" id="KW-0472">Membrane</keyword>
<feature type="domain" description="PAC" evidence="9">
    <location>
        <begin position="306"/>
        <end position="358"/>
    </location>
</feature>
<dbReference type="InterPro" id="IPR000014">
    <property type="entry name" value="PAS"/>
</dbReference>
<feature type="coiled-coil region" evidence="7">
    <location>
        <begin position="45"/>
        <end position="79"/>
    </location>
</feature>
<dbReference type="Pfam" id="PF00015">
    <property type="entry name" value="MCPsignal"/>
    <property type="match status" value="1"/>
</dbReference>
<keyword evidence="3" id="KW-1133">Transmembrane helix</keyword>
<dbReference type="PANTHER" id="PTHR32089:SF112">
    <property type="entry name" value="LYSOZYME-LIKE PROTEIN-RELATED"/>
    <property type="match status" value="1"/>
</dbReference>
<reference evidence="10 11" key="1">
    <citation type="submission" date="2019-08" db="EMBL/GenBank/DDBJ databases">
        <title>Whole-genome Sequencing of e-waste polymer degrading bacterium Pseudomonas sp. strain PE08.</title>
        <authorList>
            <person name="Kirdat K."/>
            <person name="Debbarma P."/>
            <person name="Narawade N."/>
            <person name="Suyal D."/>
            <person name="Thorat V."/>
            <person name="Shouche Y."/>
            <person name="Goel R."/>
            <person name="Yadav A."/>
        </authorList>
    </citation>
    <scope>NUCLEOTIDE SEQUENCE [LARGE SCALE GENOMIC DNA]</scope>
    <source>
        <strain evidence="10 11">PE08</strain>
    </source>
</reference>
<dbReference type="AlphaFoldDB" id="A0A5J6QKP2"/>
<dbReference type="CDD" id="cd00130">
    <property type="entry name" value="PAS"/>
    <property type="match status" value="2"/>
</dbReference>
<dbReference type="SUPFAM" id="SSF58104">
    <property type="entry name" value="Methyl-accepting chemotaxis protein (MCP) signaling domain"/>
    <property type="match status" value="1"/>
</dbReference>
<dbReference type="SUPFAM" id="SSF55785">
    <property type="entry name" value="PYP-like sensor domain (PAS domain)"/>
    <property type="match status" value="2"/>
</dbReference>
<proteinExistence type="predicted"/>
<dbReference type="PROSITE" id="PS50111">
    <property type="entry name" value="CHEMOTAXIS_TRANSDUC_2"/>
    <property type="match status" value="1"/>
</dbReference>
<evidence type="ECO:0000256" key="2">
    <source>
        <dbReference type="ARBA" id="ARBA00022692"/>
    </source>
</evidence>
<keyword evidence="5 6" id="KW-0807">Transducer</keyword>
<dbReference type="Proteomes" id="UP000327179">
    <property type="component" value="Chromosome"/>
</dbReference>
<organism evidence="10 11">
    <name type="scientific">Metapseudomonas lalkuanensis</name>
    <dbReference type="NCBI Taxonomy" id="2604832"/>
    <lineage>
        <taxon>Bacteria</taxon>
        <taxon>Pseudomonadati</taxon>
        <taxon>Pseudomonadota</taxon>
        <taxon>Gammaproteobacteria</taxon>
        <taxon>Pseudomonadales</taxon>
        <taxon>Pseudomonadaceae</taxon>
        <taxon>Metapseudomonas</taxon>
    </lineage>
</organism>
<dbReference type="InterPro" id="IPR004089">
    <property type="entry name" value="MCPsignal_dom"/>
</dbReference>
<evidence type="ECO:0000313" key="10">
    <source>
        <dbReference type="EMBL" id="QEY63084.1"/>
    </source>
</evidence>
<protein>
    <submittedName>
        <fullName evidence="10">PAS domain-containing protein</fullName>
    </submittedName>
</protein>
<keyword evidence="7" id="KW-0175">Coiled coil</keyword>
<evidence type="ECO:0000256" key="3">
    <source>
        <dbReference type="ARBA" id="ARBA00022989"/>
    </source>
</evidence>
<dbReference type="PANTHER" id="PTHR32089">
    <property type="entry name" value="METHYL-ACCEPTING CHEMOTAXIS PROTEIN MCPB"/>
    <property type="match status" value="1"/>
</dbReference>
<evidence type="ECO:0000256" key="7">
    <source>
        <dbReference type="SAM" id="Coils"/>
    </source>
</evidence>
<feature type="domain" description="PAC" evidence="9">
    <location>
        <begin position="168"/>
        <end position="220"/>
    </location>
</feature>
<evidence type="ECO:0000256" key="6">
    <source>
        <dbReference type="PROSITE-ProRule" id="PRU00284"/>
    </source>
</evidence>
<evidence type="ECO:0000256" key="5">
    <source>
        <dbReference type="ARBA" id="ARBA00023224"/>
    </source>
</evidence>
<dbReference type="GO" id="GO:0007165">
    <property type="term" value="P:signal transduction"/>
    <property type="evidence" value="ECO:0007669"/>
    <property type="project" value="UniProtKB-KW"/>
</dbReference>